<proteinExistence type="predicted"/>
<protein>
    <submittedName>
        <fullName evidence="1">Uncharacterized protein</fullName>
    </submittedName>
</protein>
<name>A0A0V8RVC5_PYROC</name>
<gene>
    <name evidence="1" type="ORF">CF15_03715</name>
</gene>
<sequence length="217" mass="23738">MLVAIMQEGGAGNECASIVQGFIERLALQVKRDLEAGTPQLTLAKTVEAAISYAREHGACGRPSRQPYHAYLMSQFNALNRLILDKSMEALSAHLERLGDDVYSAFSILLTRYAMHEIRLIDYAASMLRSTLEQGVDALEAVISILEPLVFAAAARYLAAMYAISSLPSEEVLRLAASLERIIAAYMDEENQAFASLQLYFQGGGDGRAESQKESGR</sequence>
<dbReference type="AlphaFoldDB" id="A0A0V8RVC5"/>
<dbReference type="STRING" id="2309.CF15_03715"/>
<dbReference type="RefSeq" id="WP_058370593.1">
    <property type="nucleotide sequence ID" value="NZ_LNTB01000001.1"/>
</dbReference>
<evidence type="ECO:0000313" key="1">
    <source>
        <dbReference type="EMBL" id="KSW11914.1"/>
    </source>
</evidence>
<reference evidence="1 2" key="1">
    <citation type="submission" date="2015-11" db="EMBL/GenBank/DDBJ databases">
        <title>Genome sequence of Pyrodictium occultum PL-19, a marine hyperthermophilic archaeon isolated from Volcano, Italy.</title>
        <authorList>
            <person name="Utturkar S."/>
            <person name="Huber H."/>
            <person name="Leptihn S."/>
            <person name="Brown S."/>
            <person name="Stetter K.O."/>
            <person name="Podar M."/>
        </authorList>
    </citation>
    <scope>NUCLEOTIDE SEQUENCE [LARGE SCALE GENOMIC DNA]</scope>
    <source>
        <strain evidence="1 2">PL-19</strain>
    </source>
</reference>
<organism evidence="1 2">
    <name type="scientific">Pyrodictium occultum</name>
    <dbReference type="NCBI Taxonomy" id="2309"/>
    <lineage>
        <taxon>Archaea</taxon>
        <taxon>Thermoproteota</taxon>
        <taxon>Thermoprotei</taxon>
        <taxon>Desulfurococcales</taxon>
        <taxon>Pyrodictiaceae</taxon>
        <taxon>Pyrodictium</taxon>
    </lineage>
</organism>
<comment type="caution">
    <text evidence="1">The sequence shown here is derived from an EMBL/GenBank/DDBJ whole genome shotgun (WGS) entry which is preliminary data.</text>
</comment>
<evidence type="ECO:0000313" key="2">
    <source>
        <dbReference type="Proteomes" id="UP000053352"/>
    </source>
</evidence>
<dbReference type="OrthoDB" id="384167at2157"/>
<dbReference type="EMBL" id="LNTB01000001">
    <property type="protein sequence ID" value="KSW11914.1"/>
    <property type="molecule type" value="Genomic_DNA"/>
</dbReference>
<keyword evidence="2" id="KW-1185">Reference proteome</keyword>
<dbReference type="Proteomes" id="UP000053352">
    <property type="component" value="Unassembled WGS sequence"/>
</dbReference>
<accession>A0A0V8RVC5</accession>